<accession>A0A7X2TR38</accession>
<dbReference type="PIRSF" id="PIRSF004749">
    <property type="entry name" value="Pep_def"/>
    <property type="match status" value="1"/>
</dbReference>
<evidence type="ECO:0000313" key="3">
    <source>
        <dbReference type="EMBL" id="MSU05765.1"/>
    </source>
</evidence>
<dbReference type="NCBIfam" id="TIGR00079">
    <property type="entry name" value="pept_deformyl"/>
    <property type="match status" value="1"/>
</dbReference>
<keyword evidence="2" id="KW-0648">Protein biosynthesis</keyword>
<feature type="active site" evidence="2">
    <location>
        <position position="131"/>
    </location>
</feature>
<dbReference type="PANTHER" id="PTHR10458">
    <property type="entry name" value="PEPTIDE DEFORMYLASE"/>
    <property type="match status" value="1"/>
</dbReference>
<proteinExistence type="inferred from homology"/>
<feature type="binding site" evidence="2">
    <location>
        <position position="130"/>
    </location>
    <ligand>
        <name>Fe cation</name>
        <dbReference type="ChEBI" id="CHEBI:24875"/>
    </ligand>
</feature>
<keyword evidence="2 3" id="KW-0378">Hydrolase</keyword>
<feature type="binding site" evidence="2">
    <location>
        <position position="134"/>
    </location>
    <ligand>
        <name>Fe cation</name>
        <dbReference type="ChEBI" id="CHEBI:24875"/>
    </ligand>
</feature>
<dbReference type="CDD" id="cd00487">
    <property type="entry name" value="Pep_deformylase"/>
    <property type="match status" value="1"/>
</dbReference>
<protein>
    <recommendedName>
        <fullName evidence="2">Peptide deformylase</fullName>
        <shortName evidence="2">PDF</shortName>
        <ecNumber evidence="2">3.5.1.88</ecNumber>
    </recommendedName>
    <alternativeName>
        <fullName evidence="2">Polypeptide deformylase</fullName>
    </alternativeName>
</protein>
<dbReference type="GO" id="GO:0006412">
    <property type="term" value="P:translation"/>
    <property type="evidence" value="ECO:0007669"/>
    <property type="project" value="UniProtKB-UniRule"/>
</dbReference>
<dbReference type="RefSeq" id="WP_154424661.1">
    <property type="nucleotide sequence ID" value="NZ_JAQYGB010000032.1"/>
</dbReference>
<comment type="similarity">
    <text evidence="1 2">Belongs to the polypeptide deformylase family.</text>
</comment>
<organism evidence="3 4">
    <name type="scientific">Bullifex porci</name>
    <dbReference type="NCBI Taxonomy" id="2606638"/>
    <lineage>
        <taxon>Bacteria</taxon>
        <taxon>Pseudomonadati</taxon>
        <taxon>Spirochaetota</taxon>
        <taxon>Spirochaetia</taxon>
        <taxon>Spirochaetales</taxon>
        <taxon>Spirochaetaceae</taxon>
        <taxon>Bullifex</taxon>
    </lineage>
</organism>
<comment type="catalytic activity">
    <reaction evidence="2">
        <text>N-terminal N-formyl-L-methionyl-[peptide] + H2O = N-terminal L-methionyl-[peptide] + formate</text>
        <dbReference type="Rhea" id="RHEA:24420"/>
        <dbReference type="Rhea" id="RHEA-COMP:10639"/>
        <dbReference type="Rhea" id="RHEA-COMP:10640"/>
        <dbReference type="ChEBI" id="CHEBI:15377"/>
        <dbReference type="ChEBI" id="CHEBI:15740"/>
        <dbReference type="ChEBI" id="CHEBI:49298"/>
        <dbReference type="ChEBI" id="CHEBI:64731"/>
        <dbReference type="EC" id="3.5.1.88"/>
    </reaction>
</comment>
<evidence type="ECO:0000313" key="4">
    <source>
        <dbReference type="Proteomes" id="UP000460549"/>
    </source>
</evidence>
<dbReference type="GO" id="GO:0042586">
    <property type="term" value="F:peptide deformylase activity"/>
    <property type="evidence" value="ECO:0007669"/>
    <property type="project" value="UniProtKB-UniRule"/>
</dbReference>
<dbReference type="EMBL" id="VUNN01000003">
    <property type="protein sequence ID" value="MSU05765.1"/>
    <property type="molecule type" value="Genomic_DNA"/>
</dbReference>
<dbReference type="AlphaFoldDB" id="A0A7X2TR38"/>
<dbReference type="InterPro" id="IPR023635">
    <property type="entry name" value="Peptide_deformylase"/>
</dbReference>
<keyword evidence="2" id="KW-0479">Metal-binding</keyword>
<dbReference type="NCBIfam" id="NF001159">
    <property type="entry name" value="PRK00150.1-3"/>
    <property type="match status" value="1"/>
</dbReference>
<dbReference type="EC" id="3.5.1.88" evidence="2"/>
<gene>
    <name evidence="2 3" type="primary">def</name>
    <name evidence="3" type="ORF">FYJ80_03095</name>
</gene>
<dbReference type="SUPFAM" id="SSF56420">
    <property type="entry name" value="Peptide deformylase"/>
    <property type="match status" value="1"/>
</dbReference>
<dbReference type="Proteomes" id="UP000460549">
    <property type="component" value="Unassembled WGS sequence"/>
</dbReference>
<comment type="cofactor">
    <cofactor evidence="2">
        <name>Fe(2+)</name>
        <dbReference type="ChEBI" id="CHEBI:29033"/>
    </cofactor>
    <text evidence="2">Binds 1 Fe(2+) ion.</text>
</comment>
<dbReference type="Pfam" id="PF01327">
    <property type="entry name" value="Pep_deformylase"/>
    <property type="match status" value="1"/>
</dbReference>
<evidence type="ECO:0000256" key="2">
    <source>
        <dbReference type="HAMAP-Rule" id="MF_00163"/>
    </source>
</evidence>
<comment type="function">
    <text evidence="2">Removes the formyl group from the N-terminal Met of newly synthesized proteins. Requires at least a dipeptide for an efficient rate of reaction. N-terminal L-methionine is a prerequisite for activity but the enzyme has broad specificity at other positions.</text>
</comment>
<name>A0A7X2TR38_9SPIO</name>
<dbReference type="PRINTS" id="PR01576">
    <property type="entry name" value="PDEFORMYLASE"/>
</dbReference>
<keyword evidence="2" id="KW-0408">Iron</keyword>
<dbReference type="HAMAP" id="MF_00163">
    <property type="entry name" value="Pep_deformylase"/>
    <property type="match status" value="1"/>
</dbReference>
<evidence type="ECO:0000256" key="1">
    <source>
        <dbReference type="ARBA" id="ARBA00010759"/>
    </source>
</evidence>
<feature type="binding site" evidence="2">
    <location>
        <position position="88"/>
    </location>
    <ligand>
        <name>Fe cation</name>
        <dbReference type="ChEBI" id="CHEBI:24875"/>
    </ligand>
</feature>
<dbReference type="InterPro" id="IPR036821">
    <property type="entry name" value="Peptide_deformylase_sf"/>
</dbReference>
<sequence>MLDIYKLGEDVLYTPTQRVTKFDSALKLLVDAMFETMDEADGVGLAAPQVGVSQKLFVVDDRKGNRIAFINPEIIETSVEEGPYEEGCLSLPGVYHNVIRPLGVTIQAQDVNGKAFTIKASGLLARVIQHENDHLNCRLFIDRLSDEDREMMVKVYERKNKTKKRGKR</sequence>
<dbReference type="PANTHER" id="PTHR10458:SF22">
    <property type="entry name" value="PEPTIDE DEFORMYLASE"/>
    <property type="match status" value="1"/>
</dbReference>
<dbReference type="GO" id="GO:0046872">
    <property type="term" value="F:metal ion binding"/>
    <property type="evidence" value="ECO:0007669"/>
    <property type="project" value="UniProtKB-KW"/>
</dbReference>
<comment type="caution">
    <text evidence="3">The sequence shown here is derived from an EMBL/GenBank/DDBJ whole genome shotgun (WGS) entry which is preliminary data.</text>
</comment>
<keyword evidence="4" id="KW-1185">Reference proteome</keyword>
<dbReference type="Gene3D" id="3.90.45.10">
    <property type="entry name" value="Peptide deformylase"/>
    <property type="match status" value="1"/>
</dbReference>
<reference evidence="3 4" key="1">
    <citation type="submission" date="2019-08" db="EMBL/GenBank/DDBJ databases">
        <title>In-depth cultivation of the pig gut microbiome towards novel bacterial diversity and tailored functional studies.</title>
        <authorList>
            <person name="Wylensek D."/>
            <person name="Hitch T.C.A."/>
            <person name="Clavel T."/>
        </authorList>
    </citation>
    <scope>NUCLEOTIDE SEQUENCE [LARGE SCALE GENOMIC DNA]</scope>
    <source>
        <strain evidence="3 4">NM-380-WT-3C1</strain>
    </source>
</reference>